<evidence type="ECO:0000256" key="5">
    <source>
        <dbReference type="ARBA" id="ARBA00022530"/>
    </source>
</evidence>
<dbReference type="GO" id="GO:0045165">
    <property type="term" value="P:cell fate commitment"/>
    <property type="evidence" value="ECO:0007669"/>
    <property type="project" value="TreeGrafter"/>
</dbReference>
<evidence type="ECO:0000256" key="2">
    <source>
        <dbReference type="ARBA" id="ARBA00005683"/>
    </source>
</evidence>
<keyword evidence="8" id="KW-0449">Lipoprotein</keyword>
<keyword evidence="7" id="KW-1015">Disulfide bond</keyword>
<dbReference type="GO" id="GO:0007517">
    <property type="term" value="P:muscle organ development"/>
    <property type="evidence" value="ECO:0007669"/>
    <property type="project" value="UniProtKB-ARBA"/>
</dbReference>
<comment type="function">
    <text evidence="9">Ligand for members of the frizzled family of seven transmembrane receptors.</text>
</comment>
<accession>A0A922KYX6</accession>
<dbReference type="PANTHER" id="PTHR12027">
    <property type="entry name" value="WNT RELATED"/>
    <property type="match status" value="1"/>
</dbReference>
<dbReference type="GO" id="GO:0030182">
    <property type="term" value="P:neuron differentiation"/>
    <property type="evidence" value="ECO:0007669"/>
    <property type="project" value="TreeGrafter"/>
</dbReference>
<reference evidence="11" key="1">
    <citation type="submission" date="2013-05" db="EMBL/GenBank/DDBJ databases">
        <authorList>
            <person name="Yim A.K.Y."/>
            <person name="Chan T.F."/>
            <person name="Ji K.M."/>
            <person name="Liu X.Y."/>
            <person name="Zhou J.W."/>
            <person name="Li R.Q."/>
            <person name="Yang K.Y."/>
            <person name="Li J."/>
            <person name="Li M."/>
            <person name="Law P.T.W."/>
            <person name="Wu Y.L."/>
            <person name="Cai Z.L."/>
            <person name="Qin H."/>
            <person name="Bao Y."/>
            <person name="Leung R.K.K."/>
            <person name="Ng P.K.S."/>
            <person name="Zou J."/>
            <person name="Zhong X.J."/>
            <person name="Ran P.X."/>
            <person name="Zhong N.S."/>
            <person name="Liu Z.G."/>
            <person name="Tsui S.K.W."/>
        </authorList>
    </citation>
    <scope>NUCLEOTIDE SEQUENCE</scope>
    <source>
        <strain evidence="11">Derf</strain>
        <tissue evidence="11">Whole organism</tissue>
    </source>
</reference>
<evidence type="ECO:0000256" key="9">
    <source>
        <dbReference type="RuleBase" id="RU003500"/>
    </source>
</evidence>
<dbReference type="Gene3D" id="3.30.2460.20">
    <property type="match status" value="2"/>
</dbReference>
<dbReference type="InterPro" id="IPR018161">
    <property type="entry name" value="Wnt_CS"/>
</dbReference>
<keyword evidence="3 9" id="KW-0217">Developmental protein</keyword>
<comment type="subcellular location">
    <subcellularLocation>
        <location evidence="1 9">Secreted</location>
        <location evidence="1 9">Extracellular space</location>
        <location evidence="1 9">Extracellular matrix</location>
    </subcellularLocation>
</comment>
<dbReference type="GO" id="GO:0000902">
    <property type="term" value="P:cell morphogenesis"/>
    <property type="evidence" value="ECO:0007669"/>
    <property type="project" value="UniProtKB-ARBA"/>
</dbReference>
<dbReference type="PANTHER" id="PTHR12027:SF91">
    <property type="entry name" value="PROTO-ONCOGENE WNT-1"/>
    <property type="match status" value="1"/>
</dbReference>
<dbReference type="PRINTS" id="PR01349">
    <property type="entry name" value="WNTPROTEIN"/>
</dbReference>
<dbReference type="GO" id="GO:0005125">
    <property type="term" value="F:cytokine activity"/>
    <property type="evidence" value="ECO:0007669"/>
    <property type="project" value="TreeGrafter"/>
</dbReference>
<dbReference type="AlphaFoldDB" id="A0A922KYX6"/>
<keyword evidence="4" id="KW-0964">Secreted</keyword>
<dbReference type="Pfam" id="PF00110">
    <property type="entry name" value="wnt"/>
    <property type="match status" value="2"/>
</dbReference>
<evidence type="ECO:0000313" key="12">
    <source>
        <dbReference type="Proteomes" id="UP000790347"/>
    </source>
</evidence>
<dbReference type="GO" id="GO:0005615">
    <property type="term" value="C:extracellular space"/>
    <property type="evidence" value="ECO:0007669"/>
    <property type="project" value="TreeGrafter"/>
</dbReference>
<dbReference type="InterPro" id="IPR005817">
    <property type="entry name" value="Wnt"/>
</dbReference>
<organism evidence="11 12">
    <name type="scientific">Dermatophagoides farinae</name>
    <name type="common">American house dust mite</name>
    <dbReference type="NCBI Taxonomy" id="6954"/>
    <lineage>
        <taxon>Eukaryota</taxon>
        <taxon>Metazoa</taxon>
        <taxon>Ecdysozoa</taxon>
        <taxon>Arthropoda</taxon>
        <taxon>Chelicerata</taxon>
        <taxon>Arachnida</taxon>
        <taxon>Acari</taxon>
        <taxon>Acariformes</taxon>
        <taxon>Sarcoptiformes</taxon>
        <taxon>Astigmata</taxon>
        <taxon>Psoroptidia</taxon>
        <taxon>Analgoidea</taxon>
        <taxon>Pyroglyphidae</taxon>
        <taxon>Dermatophagoidinae</taxon>
        <taxon>Dermatophagoides</taxon>
    </lineage>
</organism>
<keyword evidence="5" id="KW-0272">Extracellular matrix</keyword>
<sequence length="843" mass="96569">MIINTIIANPQSSSDHWRSTSIRSQQFMSPRQSSHHYVHHPNLNYTSSSTIYRQQEQRRSNRMSIIIDTISITATDFISTSKFSKLFHHHHHHRNHHPSTTTTTTTTNNVQQRSSSGNSGGSSPSRRNSINVSNQIPRSINPMMIETNMIPSMKGSKWWDIARHSPSSSSSTMIESSSSSSSFDVAKQHMDGRHTNVILPSIGMGSNSLQSTTNQLLNTMNLPLRKKQRKLVRDNPGVLTAIARAMKMAINECQTQFKDRRWNCPVNDWKKGKHVFGKIIQRGCRETAFVYALTSAAVAHSIARACSEGMIETCTCDYRYNRKPSGIDWEWGGCSDNIDFGYKFARQFVDSAERGRDLRFVMNLHNNEAGRLHVSNEMRRECKCHGMSGSCTLQTCWMRLPSFRDIGNNLKDRFDGASRVSISNEYRGFTRKMMKHVQLKPYESGYKTPTREDLIYFEESPDFCVPNHKYGVMGTQGRTCNASSIGVEGCHLLCCGRGYITEEIEEYERCNCTFHWCCQIGEANLWFLSRLLIVDPNRICSKVNRLRSRQVYICKREPTIISQIINGSIESVRECHYQFADRKWNCPTKNKRSMRKLLGKDTRETGFVHAMTSAAIVHKIATGCAQGTIMDCYCDVKAKPYRTLHPNFLFAENYCNNYISYAYRKSKEFLDENLWKRGNDFKNQILLHNYEAGRLSVKNYLEHKCKCHGMSGSCTTKTCWRQLPNLRSVSNRLKYKFDLAVQVISDNTGKRFLPEDHHSRWPNPEDIVYSESSPNFCNVDRQTGSLGTRGRECTNSTGTGGCDMLCCGRGFRTIMKQENCRCKFNWCCHVVCETCRRPIQVCL</sequence>
<proteinExistence type="inferred from homology"/>
<evidence type="ECO:0000256" key="1">
    <source>
        <dbReference type="ARBA" id="ARBA00004498"/>
    </source>
</evidence>
<comment type="caution">
    <text evidence="11">The sequence shown here is derived from an EMBL/GenBank/DDBJ whole genome shotgun (WGS) entry which is preliminary data.</text>
</comment>
<dbReference type="PROSITE" id="PS00246">
    <property type="entry name" value="WNT1"/>
    <property type="match status" value="2"/>
</dbReference>
<evidence type="ECO:0000256" key="3">
    <source>
        <dbReference type="ARBA" id="ARBA00022473"/>
    </source>
</evidence>
<evidence type="ECO:0000256" key="7">
    <source>
        <dbReference type="ARBA" id="ARBA00023157"/>
    </source>
</evidence>
<dbReference type="CDD" id="cd19333">
    <property type="entry name" value="Wnt_Wnt1"/>
    <property type="match status" value="1"/>
</dbReference>
<protein>
    <recommendedName>
        <fullName evidence="9">Protein Wnt</fullName>
    </recommendedName>
</protein>
<comment type="similarity">
    <text evidence="2 9">Belongs to the Wnt family.</text>
</comment>
<feature type="compositionally biased region" description="Low complexity" evidence="10">
    <location>
        <begin position="98"/>
        <end position="131"/>
    </location>
</feature>
<feature type="compositionally biased region" description="Basic residues" evidence="10">
    <location>
        <begin position="88"/>
        <end position="97"/>
    </location>
</feature>
<dbReference type="Proteomes" id="UP000790347">
    <property type="component" value="Unassembled WGS sequence"/>
</dbReference>
<keyword evidence="12" id="KW-1185">Reference proteome</keyword>
<feature type="region of interest" description="Disordered" evidence="10">
    <location>
        <begin position="88"/>
        <end position="141"/>
    </location>
</feature>
<dbReference type="FunFam" id="3.30.2460.20:FF:000001">
    <property type="entry name" value="Wnt homolog"/>
    <property type="match status" value="1"/>
</dbReference>
<dbReference type="EMBL" id="ASGP02000007">
    <property type="protein sequence ID" value="KAH9497713.1"/>
    <property type="molecule type" value="Genomic_DNA"/>
</dbReference>
<evidence type="ECO:0000256" key="6">
    <source>
        <dbReference type="ARBA" id="ARBA00022687"/>
    </source>
</evidence>
<gene>
    <name evidence="11" type="primary">WNT1</name>
    <name evidence="11" type="ORF">DERF_013676</name>
</gene>
<dbReference type="GO" id="GO:0060070">
    <property type="term" value="P:canonical Wnt signaling pathway"/>
    <property type="evidence" value="ECO:0007669"/>
    <property type="project" value="TreeGrafter"/>
</dbReference>
<evidence type="ECO:0000256" key="8">
    <source>
        <dbReference type="ARBA" id="ARBA00023288"/>
    </source>
</evidence>
<evidence type="ECO:0000313" key="11">
    <source>
        <dbReference type="EMBL" id="KAH9497713.1"/>
    </source>
</evidence>
<dbReference type="SMART" id="SM00097">
    <property type="entry name" value="WNT1"/>
    <property type="match status" value="2"/>
</dbReference>
<name>A0A922KYX6_DERFA</name>
<dbReference type="GO" id="GO:0005109">
    <property type="term" value="F:frizzled binding"/>
    <property type="evidence" value="ECO:0007669"/>
    <property type="project" value="TreeGrafter"/>
</dbReference>
<reference evidence="11" key="2">
    <citation type="journal article" date="2022" name="Res Sq">
        <title>Comparative Genomics Reveals Insights into the Divergent Evolution of Astigmatic Mites and Household Pest Adaptations.</title>
        <authorList>
            <person name="Xiong Q."/>
            <person name="Wan A.T.-Y."/>
            <person name="Liu X.-Y."/>
            <person name="Fung C.S.-H."/>
            <person name="Xiao X."/>
            <person name="Malainual N."/>
            <person name="Hou J."/>
            <person name="Wang L."/>
            <person name="Wang M."/>
            <person name="Yang K."/>
            <person name="Cui Y."/>
            <person name="Leung E."/>
            <person name="Nong W."/>
            <person name="Shin S.-K."/>
            <person name="Au S."/>
            <person name="Jeong K.Y."/>
            <person name="Chew F.T."/>
            <person name="Hui J."/>
            <person name="Leung T.F."/>
            <person name="Tungtrongchitr A."/>
            <person name="Zhong N."/>
            <person name="Liu Z."/>
            <person name="Tsui S."/>
        </authorList>
    </citation>
    <scope>NUCLEOTIDE SEQUENCE</scope>
    <source>
        <strain evidence="11">Derf</strain>
        <tissue evidence="11">Whole organism</tissue>
    </source>
</reference>
<evidence type="ECO:0000256" key="10">
    <source>
        <dbReference type="SAM" id="MobiDB-lite"/>
    </source>
</evidence>
<evidence type="ECO:0000256" key="4">
    <source>
        <dbReference type="ARBA" id="ARBA00022525"/>
    </source>
</evidence>
<dbReference type="InterPro" id="IPR043158">
    <property type="entry name" value="Wnt_C"/>
</dbReference>
<keyword evidence="6 9" id="KW-0879">Wnt signaling pathway</keyword>